<reference evidence="1 2" key="1">
    <citation type="submission" date="2019-03" db="EMBL/GenBank/DDBJ databases">
        <title>Genomic analyses of the natural microbiome of Caenorhabditis elegans.</title>
        <authorList>
            <person name="Samuel B."/>
        </authorList>
    </citation>
    <scope>NUCLEOTIDE SEQUENCE [LARGE SCALE GENOMIC DNA]</scope>
    <source>
        <strain evidence="1 2">JUb54</strain>
    </source>
</reference>
<dbReference type="RefSeq" id="WP_132512786.1">
    <property type="nucleotide sequence ID" value="NZ_SLYQ01000004.1"/>
</dbReference>
<comment type="caution">
    <text evidence="1">The sequence shown here is derived from an EMBL/GenBank/DDBJ whole genome shotgun (WGS) entry which is preliminary data.</text>
</comment>
<organism evidence="1 2">
    <name type="scientific">Raoultella ornithinolytica</name>
    <name type="common">Klebsiella ornithinolytica</name>
    <dbReference type="NCBI Taxonomy" id="54291"/>
    <lineage>
        <taxon>Bacteria</taxon>
        <taxon>Pseudomonadati</taxon>
        <taxon>Pseudomonadota</taxon>
        <taxon>Gammaproteobacteria</taxon>
        <taxon>Enterobacterales</taxon>
        <taxon>Enterobacteriaceae</taxon>
        <taxon>Klebsiella/Raoultella group</taxon>
        <taxon>Raoultella</taxon>
    </lineage>
</organism>
<proteinExistence type="predicted"/>
<name>A0ABD7QIW6_RAOOR</name>
<dbReference type="AlphaFoldDB" id="A0ABD7QIW6"/>
<gene>
    <name evidence="1" type="ORF">EC841_104453</name>
</gene>
<dbReference type="Proteomes" id="UP000295263">
    <property type="component" value="Unassembled WGS sequence"/>
</dbReference>
<accession>A0ABD7QIW6</accession>
<evidence type="ECO:0000313" key="2">
    <source>
        <dbReference type="Proteomes" id="UP000295263"/>
    </source>
</evidence>
<dbReference type="EMBL" id="SLYQ01000004">
    <property type="protein sequence ID" value="TCQ73511.1"/>
    <property type="molecule type" value="Genomic_DNA"/>
</dbReference>
<sequence>MAISIWWDKHHFFKWLAALSCGQNAPAQTPGVSVTAQIAAHCTLSPPWGQNERQQQLSNQRYVLVKQRRLQLLLQQNSLSIEAYDRLWSKYQRNLIRLETHRLCGENARRVR</sequence>
<evidence type="ECO:0000313" key="1">
    <source>
        <dbReference type="EMBL" id="TCQ73511.1"/>
    </source>
</evidence>
<protein>
    <submittedName>
        <fullName evidence="1">Uncharacterized protein</fullName>
    </submittedName>
</protein>